<evidence type="ECO:0000256" key="1">
    <source>
        <dbReference type="SAM" id="MobiDB-lite"/>
    </source>
</evidence>
<protein>
    <submittedName>
        <fullName evidence="3">Uncharacterized protein DUF4167</fullName>
    </submittedName>
</protein>
<accession>A0A4R2PKT1</accession>
<gene>
    <name evidence="3" type="ORF">EV659_104256</name>
</gene>
<feature type="compositionally biased region" description="Basic and acidic residues" evidence="1">
    <location>
        <begin position="102"/>
        <end position="130"/>
    </location>
</feature>
<comment type="caution">
    <text evidence="3">The sequence shown here is derived from an EMBL/GenBank/DDBJ whole genome shotgun (WGS) entry which is preliminary data.</text>
</comment>
<sequence length="240" mass="25849">MNNGQNARRVRAKSNNKRPSNKRSNTAARIDSRVKGNPKQLMEKYRSLGEDALQAGDRIEAENYFQYSDHYQRVLNERNGLSTGLFDDRDADQPGRGGGRPRGGERPAAERQSERQGERQADGDAERDAGAADQPKPRRRRRPQPAETGGDTEAGQPEERRAQREMANGPRADAAPAADAADDAAPRKRRPGRPRKALSVDGGAQEAPAGDTQASEAPAADQSAGAEQPHLNLGGGEAVA</sequence>
<evidence type="ECO:0000313" key="3">
    <source>
        <dbReference type="EMBL" id="TCP35404.1"/>
    </source>
</evidence>
<reference evidence="3 4" key="1">
    <citation type="submission" date="2019-03" db="EMBL/GenBank/DDBJ databases">
        <title>Genomic Encyclopedia of Type Strains, Phase IV (KMG-IV): sequencing the most valuable type-strain genomes for metagenomic binning, comparative biology and taxonomic classification.</title>
        <authorList>
            <person name="Goeker M."/>
        </authorList>
    </citation>
    <scope>NUCLEOTIDE SEQUENCE [LARGE SCALE GENOMIC DNA]</scope>
    <source>
        <strain evidence="3 4">DSM 2132</strain>
    </source>
</reference>
<dbReference type="AlphaFoldDB" id="A0A4R2PKT1"/>
<feature type="domain" description="DUF4167" evidence="2">
    <location>
        <begin position="12"/>
        <end position="78"/>
    </location>
</feature>
<organism evidence="3 4">
    <name type="scientific">Rhodothalassium salexigens DSM 2132</name>
    <dbReference type="NCBI Taxonomy" id="1188247"/>
    <lineage>
        <taxon>Bacteria</taxon>
        <taxon>Pseudomonadati</taxon>
        <taxon>Pseudomonadota</taxon>
        <taxon>Alphaproteobacteria</taxon>
        <taxon>Rhodothalassiales</taxon>
        <taxon>Rhodothalassiaceae</taxon>
        <taxon>Rhodothalassium</taxon>
    </lineage>
</organism>
<feature type="compositionally biased region" description="Basic residues" evidence="1">
    <location>
        <begin position="187"/>
        <end position="196"/>
    </location>
</feature>
<evidence type="ECO:0000313" key="4">
    <source>
        <dbReference type="Proteomes" id="UP000295399"/>
    </source>
</evidence>
<dbReference type="Proteomes" id="UP000295399">
    <property type="component" value="Unassembled WGS sequence"/>
</dbReference>
<dbReference type="Pfam" id="PF13763">
    <property type="entry name" value="DUF4167"/>
    <property type="match status" value="1"/>
</dbReference>
<dbReference type="InParanoid" id="A0A4R2PKT1"/>
<proteinExistence type="predicted"/>
<dbReference type="OrthoDB" id="9816310at2"/>
<evidence type="ECO:0000259" key="2">
    <source>
        <dbReference type="Pfam" id="PF13763"/>
    </source>
</evidence>
<feature type="compositionally biased region" description="Low complexity" evidence="1">
    <location>
        <begin position="169"/>
        <end position="179"/>
    </location>
</feature>
<keyword evidence="4" id="KW-1185">Reference proteome</keyword>
<feature type="region of interest" description="Disordered" evidence="1">
    <location>
        <begin position="1"/>
        <end position="48"/>
    </location>
</feature>
<feature type="compositionally biased region" description="Basic residues" evidence="1">
    <location>
        <begin position="8"/>
        <end position="21"/>
    </location>
</feature>
<feature type="region of interest" description="Disordered" evidence="1">
    <location>
        <begin position="82"/>
        <end position="240"/>
    </location>
</feature>
<dbReference type="InterPro" id="IPR025430">
    <property type="entry name" value="DUF4167"/>
</dbReference>
<dbReference type="EMBL" id="SLXO01000004">
    <property type="protein sequence ID" value="TCP35404.1"/>
    <property type="molecule type" value="Genomic_DNA"/>
</dbReference>
<name>A0A4R2PKT1_RHOSA</name>